<evidence type="ECO:0000256" key="1">
    <source>
        <dbReference type="ARBA" id="ARBA00022670"/>
    </source>
</evidence>
<keyword evidence="10" id="KW-1185">Reference proteome</keyword>
<accession>A0A7Y7B1L2</accession>
<evidence type="ECO:0000313" key="9">
    <source>
        <dbReference type="EMBL" id="NVK77361.1"/>
    </source>
</evidence>
<dbReference type="Pfam" id="PF01435">
    <property type="entry name" value="Peptidase_M48"/>
    <property type="match status" value="1"/>
</dbReference>
<reference evidence="9 10" key="1">
    <citation type="submission" date="2020-04" db="EMBL/GenBank/DDBJ databases">
        <title>Draft Genome Sequence of Streptomyces morookaense DSM 40503, an 8-azaguanine-producing strain.</title>
        <authorList>
            <person name="Qi J."/>
            <person name="Gao J.-M."/>
        </authorList>
    </citation>
    <scope>NUCLEOTIDE SEQUENCE [LARGE SCALE GENOMIC DNA]</scope>
    <source>
        <strain evidence="9 10">DSM 40503</strain>
    </source>
</reference>
<evidence type="ECO:0000256" key="7">
    <source>
        <dbReference type="SAM" id="Phobius"/>
    </source>
</evidence>
<evidence type="ECO:0000313" key="10">
    <source>
        <dbReference type="Proteomes" id="UP000587462"/>
    </source>
</evidence>
<evidence type="ECO:0000256" key="6">
    <source>
        <dbReference type="RuleBase" id="RU003983"/>
    </source>
</evidence>
<feature type="transmembrane region" description="Helical" evidence="7">
    <location>
        <begin position="33"/>
        <end position="59"/>
    </location>
</feature>
<dbReference type="PANTHER" id="PTHR34978:SF3">
    <property type="entry name" value="SLR0241 PROTEIN"/>
    <property type="match status" value="1"/>
</dbReference>
<keyword evidence="7" id="KW-0472">Membrane</keyword>
<keyword evidence="7" id="KW-0812">Transmembrane</keyword>
<dbReference type="CDD" id="cd07326">
    <property type="entry name" value="M56_BlaR1_MecR1_like"/>
    <property type="match status" value="1"/>
</dbReference>
<dbReference type="GO" id="GO:0046872">
    <property type="term" value="F:metal ion binding"/>
    <property type="evidence" value="ECO:0007669"/>
    <property type="project" value="UniProtKB-KW"/>
</dbReference>
<dbReference type="RefSeq" id="WP_171079155.1">
    <property type="nucleotide sequence ID" value="NZ_JABBXF010000012.1"/>
</dbReference>
<feature type="domain" description="Peptidase M48" evidence="8">
    <location>
        <begin position="112"/>
        <end position="184"/>
    </location>
</feature>
<dbReference type="EMBL" id="JABBXF010000012">
    <property type="protein sequence ID" value="NVK77361.1"/>
    <property type="molecule type" value="Genomic_DNA"/>
</dbReference>
<keyword evidence="2" id="KW-0479">Metal-binding</keyword>
<protein>
    <submittedName>
        <fullName evidence="9">M56 family metallopeptidase</fullName>
    </submittedName>
</protein>
<gene>
    <name evidence="9" type="ORF">HG542_06765</name>
</gene>
<dbReference type="GO" id="GO:0006508">
    <property type="term" value="P:proteolysis"/>
    <property type="evidence" value="ECO:0007669"/>
    <property type="project" value="UniProtKB-KW"/>
</dbReference>
<keyword evidence="1 6" id="KW-0645">Protease</keyword>
<keyword evidence="5 6" id="KW-0482">Metalloprotease</keyword>
<evidence type="ECO:0000256" key="5">
    <source>
        <dbReference type="ARBA" id="ARBA00023049"/>
    </source>
</evidence>
<dbReference type="PANTHER" id="PTHR34978">
    <property type="entry name" value="POSSIBLE SENSOR-TRANSDUCER PROTEIN BLAR"/>
    <property type="match status" value="1"/>
</dbReference>
<evidence type="ECO:0000256" key="4">
    <source>
        <dbReference type="ARBA" id="ARBA00022833"/>
    </source>
</evidence>
<comment type="similarity">
    <text evidence="6">Belongs to the peptidase M48 family.</text>
</comment>
<keyword evidence="4 6" id="KW-0862">Zinc</keyword>
<keyword evidence="7" id="KW-1133">Transmembrane helix</keyword>
<dbReference type="Proteomes" id="UP000587462">
    <property type="component" value="Unassembled WGS sequence"/>
</dbReference>
<dbReference type="AlphaFoldDB" id="A0A7Y7B1L2"/>
<proteinExistence type="inferred from homology"/>
<keyword evidence="3 6" id="KW-0378">Hydrolase</keyword>
<dbReference type="InterPro" id="IPR001915">
    <property type="entry name" value="Peptidase_M48"/>
</dbReference>
<comment type="cofactor">
    <cofactor evidence="6">
        <name>Zn(2+)</name>
        <dbReference type="ChEBI" id="CHEBI:29105"/>
    </cofactor>
    <text evidence="6">Binds 1 zinc ion per subunit.</text>
</comment>
<evidence type="ECO:0000259" key="8">
    <source>
        <dbReference type="Pfam" id="PF01435"/>
    </source>
</evidence>
<dbReference type="GO" id="GO:0004222">
    <property type="term" value="F:metalloendopeptidase activity"/>
    <property type="evidence" value="ECO:0007669"/>
    <property type="project" value="InterPro"/>
</dbReference>
<evidence type="ECO:0000256" key="3">
    <source>
        <dbReference type="ARBA" id="ARBA00022801"/>
    </source>
</evidence>
<organism evidence="9 10">
    <name type="scientific">Streptomyces morookaense</name>
    <name type="common">Streptoverticillium morookaense</name>
    <dbReference type="NCBI Taxonomy" id="1970"/>
    <lineage>
        <taxon>Bacteria</taxon>
        <taxon>Bacillati</taxon>
        <taxon>Actinomycetota</taxon>
        <taxon>Actinomycetes</taxon>
        <taxon>Kitasatosporales</taxon>
        <taxon>Streptomycetaceae</taxon>
        <taxon>Streptomyces</taxon>
    </lineage>
</organism>
<comment type="caution">
    <text evidence="9">The sequence shown here is derived from an EMBL/GenBank/DDBJ whole genome shotgun (WGS) entry which is preliminary data.</text>
</comment>
<evidence type="ECO:0000256" key="2">
    <source>
        <dbReference type="ARBA" id="ARBA00022723"/>
    </source>
</evidence>
<sequence length="254" mass="25754">MIWAVWAPLLAPFLAVPAARRLAALLPPRAAALLLAASAAALGAFGAAALALLTVAALLHLPFVAALGHVRVALLPHDPAFAVPLGLAATAAALAVTADTARTLLRHARQLLRAGAEAAGRSSAGDLTVLPDDAADAYALPGRPGRVVVTAGMLRSLDADERAVLLAHERAHLAGRHHLLLLCAELAGCLHPALRALRAPLAFQLERWADEAAAATVGDRCLAARAVGRAALAASAAPSRHRPATALTATAGPV</sequence>
<dbReference type="Gene3D" id="3.30.2010.10">
    <property type="entry name" value="Metalloproteases ('zincins'), catalytic domain"/>
    <property type="match status" value="1"/>
</dbReference>
<name>A0A7Y7B1L2_STRMO</name>
<feature type="non-terminal residue" evidence="9">
    <location>
        <position position="254"/>
    </location>
</feature>
<dbReference type="InterPro" id="IPR052173">
    <property type="entry name" value="Beta-lactam_resp_regulator"/>
</dbReference>